<keyword evidence="11 14" id="KW-0100">Branched-chain amino acid biosynthesis</keyword>
<dbReference type="GO" id="GO:0009098">
    <property type="term" value="P:L-leucine biosynthetic process"/>
    <property type="evidence" value="ECO:0007669"/>
    <property type="project" value="UniProtKB-UniRule"/>
</dbReference>
<dbReference type="GO" id="GO:0003985">
    <property type="term" value="F:acetyl-CoA C-acetyltransferase activity"/>
    <property type="evidence" value="ECO:0007669"/>
    <property type="project" value="UniProtKB-UniRule"/>
</dbReference>
<dbReference type="Proteomes" id="UP000388235">
    <property type="component" value="Chromosome"/>
</dbReference>
<dbReference type="EC" id="2.3.3.13" evidence="4 14"/>
<evidence type="ECO:0000256" key="2">
    <source>
        <dbReference type="ARBA" id="ARBA00004689"/>
    </source>
</evidence>
<sequence>MMTTNNLVIFDTTMRDGEQSPGASMSRDEKVRIGKTLERLGVDVMEAGFAIASKGDFEAVRAVASVVKESTVCSLARAHDKDIEAAAEALEPAARKRIHTFIATSPIHMKYKLKMEPDQVVEQAVAAVKKARQYCDDVEFSAEDAGRSDPDFLCRIFEAVIAAGAGTINIPDTVGYALPHEFGALVGDVMARTANSDRAIFSVHCHNDLGLAVANSLAAVQQGARQVECTINGLGERAGNASLEEIVMAMRVRKDLMALDTRIDTTQIVPASRLVSSITGFAVQPNKAIVGANAFAHEAGIHQDGVLKHRETYEIMAAEDVGWSANRMVLGKHSGRAAFKSRLEELGIEPGDDNDFGDAFVRFKALADKKHDIFDEDLVALVSGNESMDGAAMFTLTNLNVTSQLGTNPNAAVSLDVQGEGVDSSAQGDGPVDAVFKAIEKIAQSGCEQKLYNVNAITSGTESQGEVTVRLERAGRIVNGVGADTDIVVASAKAYLHALNQMMRPQLRQHPQASGV</sequence>
<keyword evidence="9 14" id="KW-0479">Metal-binding</keyword>
<accession>A0A5Q2QBW3</accession>
<dbReference type="EMBL" id="CP045871">
    <property type="protein sequence ID" value="QGG79506.1"/>
    <property type="molecule type" value="Genomic_DNA"/>
</dbReference>
<comment type="similarity">
    <text evidence="3 14">Belongs to the alpha-IPM synthase/homocitrate synthase family. LeuA type 1 subfamily.</text>
</comment>
<evidence type="ECO:0000256" key="14">
    <source>
        <dbReference type="HAMAP-Rule" id="MF_01025"/>
    </source>
</evidence>
<dbReference type="FunFam" id="3.20.20.70:FF:000010">
    <property type="entry name" value="2-isopropylmalate synthase"/>
    <property type="match status" value="1"/>
</dbReference>
<evidence type="ECO:0000256" key="1">
    <source>
        <dbReference type="ARBA" id="ARBA00000064"/>
    </source>
</evidence>
<feature type="binding site" evidence="14">
    <location>
        <position position="240"/>
    </location>
    <ligand>
        <name>Mn(2+)</name>
        <dbReference type="ChEBI" id="CHEBI:29035"/>
    </ligand>
</feature>
<reference evidence="16 17" key="1">
    <citation type="submission" date="2019-11" db="EMBL/GenBank/DDBJ databases">
        <authorList>
            <person name="Khan S.A."/>
            <person name="Jeon C.O."/>
            <person name="Chun B.H."/>
        </authorList>
    </citation>
    <scope>NUCLEOTIDE SEQUENCE [LARGE SCALE GENOMIC DNA]</scope>
    <source>
        <strain evidence="16 17">IMCC 1097</strain>
    </source>
</reference>
<feature type="domain" description="Pyruvate carboxyltransferase" evidence="15">
    <location>
        <begin position="7"/>
        <end position="269"/>
    </location>
</feature>
<dbReference type="NCBIfam" id="NF002086">
    <property type="entry name" value="PRK00915.1-3"/>
    <property type="match status" value="1"/>
</dbReference>
<dbReference type="NCBIfam" id="NF002087">
    <property type="entry name" value="PRK00915.1-4"/>
    <property type="match status" value="1"/>
</dbReference>
<dbReference type="NCBIfam" id="TIGR00973">
    <property type="entry name" value="leuA_bact"/>
    <property type="match status" value="1"/>
</dbReference>
<evidence type="ECO:0000256" key="10">
    <source>
        <dbReference type="ARBA" id="ARBA00023211"/>
    </source>
</evidence>
<dbReference type="Pfam" id="PF08502">
    <property type="entry name" value="LeuA_dimer"/>
    <property type="match status" value="1"/>
</dbReference>
<dbReference type="PROSITE" id="PS00816">
    <property type="entry name" value="AIPM_HOMOCIT_SYNTH_2"/>
    <property type="match status" value="1"/>
</dbReference>
<proteinExistence type="inferred from homology"/>
<evidence type="ECO:0000313" key="16">
    <source>
        <dbReference type="EMBL" id="QGG79506.1"/>
    </source>
</evidence>
<keyword evidence="14" id="KW-0963">Cytoplasm</keyword>
<dbReference type="PANTHER" id="PTHR10277:SF9">
    <property type="entry name" value="2-ISOPROPYLMALATE SYNTHASE 1, CHLOROPLASTIC-RELATED"/>
    <property type="match status" value="1"/>
</dbReference>
<dbReference type="SUPFAM" id="SSF110921">
    <property type="entry name" value="2-isopropylmalate synthase LeuA, allosteric (dimerisation) domain"/>
    <property type="match status" value="1"/>
</dbReference>
<dbReference type="InterPro" id="IPR005671">
    <property type="entry name" value="LeuA_bact_synth"/>
</dbReference>
<feature type="binding site" evidence="14">
    <location>
        <position position="16"/>
    </location>
    <ligand>
        <name>Mn(2+)</name>
        <dbReference type="ChEBI" id="CHEBI:29035"/>
    </ligand>
</feature>
<evidence type="ECO:0000256" key="7">
    <source>
        <dbReference type="ARBA" id="ARBA00022605"/>
    </source>
</evidence>
<dbReference type="PROSITE" id="PS50991">
    <property type="entry name" value="PYR_CT"/>
    <property type="match status" value="1"/>
</dbReference>
<keyword evidence="8 14" id="KW-0808">Transferase</keyword>
<keyword evidence="7 14" id="KW-0028">Amino-acid biosynthesis</keyword>
<dbReference type="OrthoDB" id="9803573at2"/>
<feature type="binding site" evidence="14">
    <location>
        <position position="206"/>
    </location>
    <ligand>
        <name>Mn(2+)</name>
        <dbReference type="ChEBI" id="CHEBI:29035"/>
    </ligand>
</feature>
<evidence type="ECO:0000256" key="8">
    <source>
        <dbReference type="ARBA" id="ARBA00022679"/>
    </source>
</evidence>
<dbReference type="Gene3D" id="1.10.238.260">
    <property type="match status" value="1"/>
</dbReference>
<feature type="region of interest" description="Regulatory domain" evidence="14">
    <location>
        <begin position="395"/>
        <end position="516"/>
    </location>
</feature>
<organism evidence="16 17">
    <name type="scientific">Litorivicinus lipolyticus</name>
    <dbReference type="NCBI Taxonomy" id="418701"/>
    <lineage>
        <taxon>Bacteria</taxon>
        <taxon>Pseudomonadati</taxon>
        <taxon>Pseudomonadota</taxon>
        <taxon>Gammaproteobacteria</taxon>
        <taxon>Oceanospirillales</taxon>
        <taxon>Litorivicinaceae</taxon>
        <taxon>Litorivicinus</taxon>
    </lineage>
</organism>
<comment type="subunit">
    <text evidence="14">Homodimer.</text>
</comment>
<dbReference type="Gene3D" id="3.30.160.270">
    <property type="match status" value="1"/>
</dbReference>
<dbReference type="GO" id="GO:0003852">
    <property type="term" value="F:2-isopropylmalate synthase activity"/>
    <property type="evidence" value="ECO:0007669"/>
    <property type="project" value="UniProtKB-UniRule"/>
</dbReference>
<dbReference type="KEGG" id="llp:GH975_02555"/>
<evidence type="ECO:0000256" key="9">
    <source>
        <dbReference type="ARBA" id="ARBA00022723"/>
    </source>
</evidence>
<dbReference type="Pfam" id="PF00682">
    <property type="entry name" value="HMGL-like"/>
    <property type="match status" value="1"/>
</dbReference>
<protein>
    <recommendedName>
        <fullName evidence="5 14">2-isopropylmalate synthase</fullName>
        <ecNumber evidence="4 14">2.3.3.13</ecNumber>
    </recommendedName>
    <alternativeName>
        <fullName evidence="12 14">Alpha-IPM synthase</fullName>
    </alternativeName>
    <alternativeName>
        <fullName evidence="14">Alpha-isopropylmalate synthase</fullName>
    </alternativeName>
</protein>
<dbReference type="InterPro" id="IPR054691">
    <property type="entry name" value="LeuA/HCS_post-cat"/>
</dbReference>
<dbReference type="SUPFAM" id="SSF51569">
    <property type="entry name" value="Aldolase"/>
    <property type="match status" value="1"/>
</dbReference>
<comment type="catalytic activity">
    <reaction evidence="1 14">
        <text>3-methyl-2-oxobutanoate + acetyl-CoA + H2O = (2S)-2-isopropylmalate + CoA + H(+)</text>
        <dbReference type="Rhea" id="RHEA:21524"/>
        <dbReference type="ChEBI" id="CHEBI:1178"/>
        <dbReference type="ChEBI" id="CHEBI:11851"/>
        <dbReference type="ChEBI" id="CHEBI:15377"/>
        <dbReference type="ChEBI" id="CHEBI:15378"/>
        <dbReference type="ChEBI" id="CHEBI:57287"/>
        <dbReference type="ChEBI" id="CHEBI:57288"/>
        <dbReference type="EC" id="2.3.3.13"/>
    </reaction>
</comment>
<dbReference type="Gene3D" id="3.20.20.70">
    <property type="entry name" value="Aldolase class I"/>
    <property type="match status" value="1"/>
</dbReference>
<dbReference type="AlphaFoldDB" id="A0A5Q2QBW3"/>
<evidence type="ECO:0000259" key="15">
    <source>
        <dbReference type="PROSITE" id="PS50991"/>
    </source>
</evidence>
<dbReference type="HAMAP" id="MF_01025">
    <property type="entry name" value="LeuA_type1"/>
    <property type="match status" value="1"/>
</dbReference>
<keyword evidence="6 14" id="KW-0432">Leucine biosynthesis</keyword>
<evidence type="ECO:0000256" key="4">
    <source>
        <dbReference type="ARBA" id="ARBA00012973"/>
    </source>
</evidence>
<comment type="cofactor">
    <cofactor evidence="14">
        <name>Mn(2+)</name>
        <dbReference type="ChEBI" id="CHEBI:29035"/>
    </cofactor>
</comment>
<dbReference type="Pfam" id="PF22617">
    <property type="entry name" value="HCS_D2"/>
    <property type="match status" value="1"/>
</dbReference>
<keyword evidence="16" id="KW-0012">Acyltransferase</keyword>
<keyword evidence="17" id="KW-1185">Reference proteome</keyword>
<dbReference type="PANTHER" id="PTHR10277">
    <property type="entry name" value="HOMOCITRATE SYNTHASE-RELATED"/>
    <property type="match status" value="1"/>
</dbReference>
<dbReference type="InterPro" id="IPR050073">
    <property type="entry name" value="2-IPM_HCS-like"/>
</dbReference>
<dbReference type="GO" id="GO:0030145">
    <property type="term" value="F:manganese ion binding"/>
    <property type="evidence" value="ECO:0007669"/>
    <property type="project" value="UniProtKB-UniRule"/>
</dbReference>
<dbReference type="CDD" id="cd07940">
    <property type="entry name" value="DRE_TIM_IPMS"/>
    <property type="match status" value="1"/>
</dbReference>
<evidence type="ECO:0000256" key="5">
    <source>
        <dbReference type="ARBA" id="ARBA00018198"/>
    </source>
</evidence>
<dbReference type="SMART" id="SM00917">
    <property type="entry name" value="LeuA_dimer"/>
    <property type="match status" value="1"/>
</dbReference>
<comment type="function">
    <text evidence="13 14">Catalyzes the condensation of the acetyl group of acetyl-CoA with 3-methyl-2-oxobutanoate (2-ketoisovalerate) to form 3-carboxy-3-hydroxy-4-methylpentanoate (2-isopropylmalate).</text>
</comment>
<evidence type="ECO:0000256" key="6">
    <source>
        <dbReference type="ARBA" id="ARBA00022430"/>
    </source>
</evidence>
<evidence type="ECO:0000256" key="3">
    <source>
        <dbReference type="ARBA" id="ARBA00009396"/>
    </source>
</evidence>
<evidence type="ECO:0000256" key="11">
    <source>
        <dbReference type="ARBA" id="ARBA00023304"/>
    </source>
</evidence>
<dbReference type="UniPathway" id="UPA00048">
    <property type="reaction ID" value="UER00070"/>
</dbReference>
<feature type="binding site" evidence="14">
    <location>
        <position position="204"/>
    </location>
    <ligand>
        <name>Mn(2+)</name>
        <dbReference type="ChEBI" id="CHEBI:29035"/>
    </ligand>
</feature>
<comment type="pathway">
    <text evidence="2 14">Amino-acid biosynthesis; L-leucine biosynthesis; L-leucine from 3-methyl-2-oxobutanoate: step 1/4.</text>
</comment>
<dbReference type="InterPro" id="IPR002034">
    <property type="entry name" value="AIPM/Hcit_synth_CS"/>
</dbReference>
<evidence type="ECO:0000256" key="13">
    <source>
        <dbReference type="ARBA" id="ARBA00037629"/>
    </source>
</evidence>
<dbReference type="FunFam" id="3.30.160.270:FF:000003">
    <property type="entry name" value="2-isopropylmalate synthase"/>
    <property type="match status" value="1"/>
</dbReference>
<name>A0A5Q2QBW3_9GAMM</name>
<dbReference type="InterPro" id="IPR013709">
    <property type="entry name" value="2-isopropylmalate_synth_dimer"/>
</dbReference>
<evidence type="ECO:0000313" key="17">
    <source>
        <dbReference type="Proteomes" id="UP000388235"/>
    </source>
</evidence>
<dbReference type="InterPro" id="IPR036230">
    <property type="entry name" value="LeuA_allosteric_dom_sf"/>
</dbReference>
<dbReference type="InterPro" id="IPR013785">
    <property type="entry name" value="Aldolase_TIM"/>
</dbReference>
<dbReference type="InterPro" id="IPR000891">
    <property type="entry name" value="PYR_CT"/>
</dbReference>
<evidence type="ECO:0000256" key="12">
    <source>
        <dbReference type="ARBA" id="ARBA00029993"/>
    </source>
</evidence>
<keyword evidence="10 14" id="KW-0464">Manganese</keyword>
<dbReference type="GO" id="GO:0005829">
    <property type="term" value="C:cytosol"/>
    <property type="evidence" value="ECO:0007669"/>
    <property type="project" value="TreeGrafter"/>
</dbReference>
<gene>
    <name evidence="14" type="primary">leuA</name>
    <name evidence="16" type="ORF">GH975_02555</name>
</gene>
<dbReference type="FunFam" id="1.10.238.260:FF:000001">
    <property type="entry name" value="2-isopropylmalate synthase"/>
    <property type="match status" value="1"/>
</dbReference>